<dbReference type="NCBIfam" id="NF000582">
    <property type="entry name" value="PRK00006.1"/>
    <property type="match status" value="1"/>
</dbReference>
<comment type="caution">
    <text evidence="10">The sequence shown here is derived from an EMBL/GenBank/DDBJ whole genome shotgun (WGS) entry which is preliminary data.</text>
</comment>
<keyword evidence="7 9" id="KW-0456">Lyase</keyword>
<dbReference type="EMBL" id="JBHSWE010000001">
    <property type="protein sequence ID" value="MFC6670036.1"/>
    <property type="molecule type" value="Genomic_DNA"/>
</dbReference>
<keyword evidence="5 9" id="KW-0441">Lipid A biosynthesis</keyword>
<proteinExistence type="inferred from homology"/>
<protein>
    <recommendedName>
        <fullName evidence="9">3-hydroxyacyl-[acyl-carrier-protein] dehydratase FabZ</fullName>
        <ecNumber evidence="9">4.2.1.59</ecNumber>
    </recommendedName>
    <alternativeName>
        <fullName evidence="9">(3R)-hydroxymyristoyl-[acyl-carrier-protein] dehydratase</fullName>
        <shortName evidence="9">(3R)-hydroxymyristoyl-ACP dehydrase</shortName>
    </alternativeName>
    <alternativeName>
        <fullName evidence="9">Beta-hydroxyacyl-ACP dehydratase</fullName>
    </alternativeName>
</protein>
<dbReference type="PANTHER" id="PTHR30272:SF1">
    <property type="entry name" value="3-HYDROXYACYL-[ACYL-CARRIER-PROTEIN] DEHYDRATASE"/>
    <property type="match status" value="1"/>
</dbReference>
<organism evidence="10 11">
    <name type="scientific">Marinobacterium aestuariivivens</name>
    <dbReference type="NCBI Taxonomy" id="1698799"/>
    <lineage>
        <taxon>Bacteria</taxon>
        <taxon>Pseudomonadati</taxon>
        <taxon>Pseudomonadota</taxon>
        <taxon>Gammaproteobacteria</taxon>
        <taxon>Oceanospirillales</taxon>
        <taxon>Oceanospirillaceae</taxon>
        <taxon>Marinobacterium</taxon>
    </lineage>
</organism>
<comment type="similarity">
    <text evidence="2 9">Belongs to the thioester dehydratase family. FabZ subfamily.</text>
</comment>
<evidence type="ECO:0000256" key="1">
    <source>
        <dbReference type="ARBA" id="ARBA00004496"/>
    </source>
</evidence>
<sequence length="145" mass="16389">MMDVKEIREYLPHRYPFLLVDRVLELEVGESIVAIKNVTVNEPFFNGHFPDHPVMPGVLIVEAMAQAAGILGFKTMDKKPQDGSIYYFVGADDLRFKRPVVPGDQLRLEARKISERRGIWKFDVRATVDGDVVSSATILCADRKV</sequence>
<feature type="active site" evidence="9">
    <location>
        <position position="48"/>
    </location>
</feature>
<evidence type="ECO:0000256" key="6">
    <source>
        <dbReference type="ARBA" id="ARBA00023098"/>
    </source>
</evidence>
<evidence type="ECO:0000256" key="2">
    <source>
        <dbReference type="ARBA" id="ARBA00009174"/>
    </source>
</evidence>
<dbReference type="InterPro" id="IPR013114">
    <property type="entry name" value="FabA_FabZ"/>
</dbReference>
<reference evidence="11" key="1">
    <citation type="journal article" date="2019" name="Int. J. Syst. Evol. Microbiol.">
        <title>The Global Catalogue of Microorganisms (GCM) 10K type strain sequencing project: providing services to taxonomists for standard genome sequencing and annotation.</title>
        <authorList>
            <consortium name="The Broad Institute Genomics Platform"/>
            <consortium name="The Broad Institute Genome Sequencing Center for Infectious Disease"/>
            <person name="Wu L."/>
            <person name="Ma J."/>
        </authorList>
    </citation>
    <scope>NUCLEOTIDE SEQUENCE [LARGE SCALE GENOMIC DNA]</scope>
    <source>
        <strain evidence="11">NBRC 111756</strain>
    </source>
</reference>
<comment type="subcellular location">
    <subcellularLocation>
        <location evidence="1 9">Cytoplasm</location>
    </subcellularLocation>
</comment>
<evidence type="ECO:0000256" key="4">
    <source>
        <dbReference type="ARBA" id="ARBA00022516"/>
    </source>
</evidence>
<dbReference type="InterPro" id="IPR029069">
    <property type="entry name" value="HotDog_dom_sf"/>
</dbReference>
<dbReference type="HAMAP" id="MF_00406">
    <property type="entry name" value="FabZ"/>
    <property type="match status" value="1"/>
</dbReference>
<evidence type="ECO:0000256" key="7">
    <source>
        <dbReference type="ARBA" id="ARBA00023239"/>
    </source>
</evidence>
<keyword evidence="6 9" id="KW-0443">Lipid metabolism</keyword>
<comment type="function">
    <text evidence="8 9">Involved in unsaturated fatty acids biosynthesis. Catalyzes the dehydration of short chain beta-hydroxyacyl-ACPs and long chain saturated and unsaturated beta-hydroxyacyl-ACPs.</text>
</comment>
<evidence type="ECO:0000256" key="9">
    <source>
        <dbReference type="HAMAP-Rule" id="MF_00406"/>
    </source>
</evidence>
<dbReference type="PANTHER" id="PTHR30272">
    <property type="entry name" value="3-HYDROXYACYL-[ACYL-CARRIER-PROTEIN] DEHYDRATASE"/>
    <property type="match status" value="1"/>
</dbReference>
<comment type="catalytic activity">
    <reaction evidence="9">
        <text>a (3R)-hydroxyacyl-[ACP] = a (2E)-enoyl-[ACP] + H2O</text>
        <dbReference type="Rhea" id="RHEA:13097"/>
        <dbReference type="Rhea" id="RHEA-COMP:9925"/>
        <dbReference type="Rhea" id="RHEA-COMP:9945"/>
        <dbReference type="ChEBI" id="CHEBI:15377"/>
        <dbReference type="ChEBI" id="CHEBI:78784"/>
        <dbReference type="ChEBI" id="CHEBI:78827"/>
        <dbReference type="EC" id="4.2.1.59"/>
    </reaction>
</comment>
<dbReference type="NCBIfam" id="TIGR01750">
    <property type="entry name" value="fabZ"/>
    <property type="match status" value="1"/>
</dbReference>
<evidence type="ECO:0000313" key="10">
    <source>
        <dbReference type="EMBL" id="MFC6670036.1"/>
    </source>
</evidence>
<keyword evidence="3 9" id="KW-0963">Cytoplasm</keyword>
<name>A0ABW1ZXW3_9GAMM</name>
<evidence type="ECO:0000256" key="3">
    <source>
        <dbReference type="ARBA" id="ARBA00022490"/>
    </source>
</evidence>
<dbReference type="InterPro" id="IPR010084">
    <property type="entry name" value="FabZ"/>
</dbReference>
<dbReference type="RefSeq" id="WP_379908554.1">
    <property type="nucleotide sequence ID" value="NZ_JBHSWE010000001.1"/>
</dbReference>
<evidence type="ECO:0000256" key="5">
    <source>
        <dbReference type="ARBA" id="ARBA00022556"/>
    </source>
</evidence>
<gene>
    <name evidence="9 10" type="primary">fabZ</name>
    <name evidence="10" type="ORF">ACFQDL_08015</name>
</gene>
<accession>A0ABW1ZXW3</accession>
<keyword evidence="11" id="KW-1185">Reference proteome</keyword>
<dbReference type="CDD" id="cd01288">
    <property type="entry name" value="FabZ"/>
    <property type="match status" value="1"/>
</dbReference>
<dbReference type="Pfam" id="PF07977">
    <property type="entry name" value="FabA"/>
    <property type="match status" value="1"/>
</dbReference>
<dbReference type="GO" id="GO:0019171">
    <property type="term" value="F:(3R)-hydroxyacyl-[acyl-carrier-protein] dehydratase activity"/>
    <property type="evidence" value="ECO:0007669"/>
    <property type="project" value="UniProtKB-EC"/>
</dbReference>
<evidence type="ECO:0000256" key="8">
    <source>
        <dbReference type="ARBA" id="ARBA00025049"/>
    </source>
</evidence>
<dbReference type="Gene3D" id="3.10.129.10">
    <property type="entry name" value="Hotdog Thioesterase"/>
    <property type="match status" value="1"/>
</dbReference>
<keyword evidence="4 9" id="KW-0444">Lipid biosynthesis</keyword>
<dbReference type="EC" id="4.2.1.59" evidence="9"/>
<dbReference type="SUPFAM" id="SSF54637">
    <property type="entry name" value="Thioesterase/thiol ester dehydrase-isomerase"/>
    <property type="match status" value="1"/>
</dbReference>
<dbReference type="Proteomes" id="UP001596422">
    <property type="component" value="Unassembled WGS sequence"/>
</dbReference>
<evidence type="ECO:0000313" key="11">
    <source>
        <dbReference type="Proteomes" id="UP001596422"/>
    </source>
</evidence>